<evidence type="ECO:0000259" key="3">
    <source>
        <dbReference type="PROSITE" id="PS51186"/>
    </source>
</evidence>
<comment type="caution">
    <text evidence="4">The sequence shown here is derived from an EMBL/GenBank/DDBJ whole genome shotgun (WGS) entry which is preliminary data.</text>
</comment>
<dbReference type="PANTHER" id="PTHR43877">
    <property type="entry name" value="AMINOALKYLPHOSPHONATE N-ACETYLTRANSFERASE-RELATED-RELATED"/>
    <property type="match status" value="1"/>
</dbReference>
<organism evidence="4 5">
    <name type="scientific">Cryobacterium zhongshanensis</name>
    <dbReference type="NCBI Taxonomy" id="2928153"/>
    <lineage>
        <taxon>Bacteria</taxon>
        <taxon>Bacillati</taxon>
        <taxon>Actinomycetota</taxon>
        <taxon>Actinomycetes</taxon>
        <taxon>Micrococcales</taxon>
        <taxon>Microbacteriaceae</taxon>
        <taxon>Cryobacterium</taxon>
    </lineage>
</organism>
<dbReference type="EC" id="2.3.1.-" evidence="4"/>
<evidence type="ECO:0000313" key="5">
    <source>
        <dbReference type="Proteomes" id="UP001165341"/>
    </source>
</evidence>
<evidence type="ECO:0000256" key="1">
    <source>
        <dbReference type="ARBA" id="ARBA00022679"/>
    </source>
</evidence>
<dbReference type="GO" id="GO:0016747">
    <property type="term" value="F:acyltransferase activity, transferring groups other than amino-acyl groups"/>
    <property type="evidence" value="ECO:0007669"/>
    <property type="project" value="InterPro"/>
</dbReference>
<dbReference type="RefSeq" id="WP_243011716.1">
    <property type="nucleotide sequence ID" value="NZ_JALGAR010000002.1"/>
</dbReference>
<dbReference type="Pfam" id="PF00583">
    <property type="entry name" value="Acetyltransf_1"/>
    <property type="match status" value="1"/>
</dbReference>
<dbReference type="Proteomes" id="UP001165341">
    <property type="component" value="Unassembled WGS sequence"/>
</dbReference>
<accession>A0AA41QVJ8</accession>
<keyword evidence="5" id="KW-1185">Reference proteome</keyword>
<dbReference type="InterPro" id="IPR050832">
    <property type="entry name" value="Bact_Acetyltransf"/>
</dbReference>
<dbReference type="Gene3D" id="3.40.630.30">
    <property type="match status" value="1"/>
</dbReference>
<keyword evidence="1 4" id="KW-0808">Transferase</keyword>
<dbReference type="PROSITE" id="PS51186">
    <property type="entry name" value="GNAT"/>
    <property type="match status" value="1"/>
</dbReference>
<dbReference type="InterPro" id="IPR016181">
    <property type="entry name" value="Acyl_CoA_acyltransferase"/>
</dbReference>
<feature type="domain" description="N-acetyltransferase" evidence="3">
    <location>
        <begin position="124"/>
        <end position="288"/>
    </location>
</feature>
<protein>
    <submittedName>
        <fullName evidence="4">GNAT family N-acetyltransferase</fullName>
        <ecNumber evidence="4">2.3.1.-</ecNumber>
    </submittedName>
</protein>
<evidence type="ECO:0000256" key="2">
    <source>
        <dbReference type="ARBA" id="ARBA00023315"/>
    </source>
</evidence>
<dbReference type="AlphaFoldDB" id="A0AA41QVJ8"/>
<keyword evidence="2 4" id="KW-0012">Acyltransferase</keyword>
<reference evidence="4" key="1">
    <citation type="submission" date="2022-03" db="EMBL/GenBank/DDBJ databases">
        <title>Cryobacterium sp. nov. strain ZS14-85, isolated from Antarctic soil.</title>
        <authorList>
            <person name="Li J."/>
            <person name="Niu G."/>
        </authorList>
    </citation>
    <scope>NUCLEOTIDE SEQUENCE</scope>
    <source>
        <strain evidence="4">ZS14-85</strain>
    </source>
</reference>
<gene>
    <name evidence="4" type="ORF">MQH31_08690</name>
</gene>
<dbReference type="PANTHER" id="PTHR43877:SF2">
    <property type="entry name" value="AMINOALKYLPHOSPHONATE N-ACETYLTRANSFERASE-RELATED"/>
    <property type="match status" value="1"/>
</dbReference>
<dbReference type="EMBL" id="JALGAR010000002">
    <property type="protein sequence ID" value="MCI4657882.1"/>
    <property type="molecule type" value="Genomic_DNA"/>
</dbReference>
<proteinExistence type="predicted"/>
<dbReference type="CDD" id="cd04301">
    <property type="entry name" value="NAT_SF"/>
    <property type="match status" value="1"/>
</dbReference>
<evidence type="ECO:0000313" key="4">
    <source>
        <dbReference type="EMBL" id="MCI4657882.1"/>
    </source>
</evidence>
<name>A0AA41QVJ8_9MICO</name>
<dbReference type="SUPFAM" id="SSF55729">
    <property type="entry name" value="Acyl-CoA N-acyltransferases (Nat)"/>
    <property type="match status" value="1"/>
</dbReference>
<sequence length="288" mass="30575">MPDRDQTEQRPIEREEFRRRAASLLARFRSHTDADPEWTYLSPSYALVGLDEWSIGDGAAADVDACIRDLHRSAARRGIQRIVVEVVASDAPALAAFRAAGLRDSSVFAVASSAGTSSVRVQVDTVRTAGTEDRATIVALAREEALFQAVSTSAGTSVHQPVALFEALADDWLGDLGSTTVLVAETGLPTGRPEILGLMVVQDTESAASERGLGLPERHGYIAVASVTATARGRGTGSALFAAAEAWCVGRGLDAIALDYIVDNAAARPFWSARGFRPVVIRLAMRVG</sequence>
<dbReference type="InterPro" id="IPR000182">
    <property type="entry name" value="GNAT_dom"/>
</dbReference>